<feature type="compositionally biased region" description="Pro residues" evidence="1">
    <location>
        <begin position="12"/>
        <end position="22"/>
    </location>
</feature>
<protein>
    <recommendedName>
        <fullName evidence="5">YibE/F family protein</fullName>
    </recommendedName>
</protein>
<dbReference type="RefSeq" id="WP_075693305.1">
    <property type="nucleotide sequence ID" value="NZ_CP009248.1"/>
</dbReference>
<feature type="compositionally biased region" description="Low complexity" evidence="1">
    <location>
        <begin position="96"/>
        <end position="109"/>
    </location>
</feature>
<dbReference type="KEGG" id="csph:CSPHI_11400"/>
<feature type="transmembrane region" description="Helical" evidence="2">
    <location>
        <begin position="278"/>
        <end position="298"/>
    </location>
</feature>
<dbReference type="Proteomes" id="UP000185469">
    <property type="component" value="Chromosome"/>
</dbReference>
<dbReference type="AlphaFoldDB" id="A0A1L7D0J1"/>
<dbReference type="EMBL" id="CP009248">
    <property type="protein sequence ID" value="APT91471.1"/>
    <property type="molecule type" value="Genomic_DNA"/>
</dbReference>
<gene>
    <name evidence="3" type="ORF">CSPHI_11400</name>
</gene>
<feature type="transmembrane region" description="Helical" evidence="2">
    <location>
        <begin position="229"/>
        <end position="247"/>
    </location>
</feature>
<evidence type="ECO:0000256" key="2">
    <source>
        <dbReference type="SAM" id="Phobius"/>
    </source>
</evidence>
<feature type="region of interest" description="Disordered" evidence="1">
    <location>
        <begin position="89"/>
        <end position="139"/>
    </location>
</feature>
<keyword evidence="4" id="KW-1185">Reference proteome</keyword>
<evidence type="ECO:0008006" key="5">
    <source>
        <dbReference type="Google" id="ProtNLM"/>
    </source>
</evidence>
<evidence type="ECO:0000313" key="3">
    <source>
        <dbReference type="EMBL" id="APT91471.1"/>
    </source>
</evidence>
<proteinExistence type="predicted"/>
<sequence length="457" mass="45300">MGRHSHGGAAPAPAPAADPAGPPRRVRAWRRALLVALALAAAATVAGLVLLWPRGAAPPAEPGFTGSQNISAEAVAGRVLRVDRGPCGSPDSGAVFDGDPAPAAAPGFRADPRPMAPPPGATPAPGVDPVPAPPAPGQGLAPPECDAAVVALTAGPDAGRRTLLETSGRAGDPDLAAGDEIVLALQPGPGGNRYGFLDIARGPAMWAWLAATAAGIVLVGAWRGVRAVLGLGLTLAVVGLFLVPALLRGGPPVALATVTGAAAMIPVMLLVHGVNWKTGAALGGTLFSLSAAAGLAHAAIATADVRGLADDSNLLIQLYLPTVSVTGLLLAGFIVGALGALNDATIAQASTVTELAEANPAAGPWRLFAAAMRVGRDHIASMVYTLLLAYVGASLPMTLLLSVADRPLTQVLTSDLVATELLRSVVGALALTLAVPVTTAIAALTAHGRPGASAPAR</sequence>
<feature type="transmembrane region" description="Helical" evidence="2">
    <location>
        <begin position="424"/>
        <end position="447"/>
    </location>
</feature>
<evidence type="ECO:0000313" key="4">
    <source>
        <dbReference type="Proteomes" id="UP000185469"/>
    </source>
</evidence>
<dbReference type="STRING" id="1437874.CSPHI_11400"/>
<dbReference type="InterPro" id="IPR012507">
    <property type="entry name" value="YibE_F"/>
</dbReference>
<feature type="transmembrane region" description="Helical" evidence="2">
    <location>
        <begin position="32"/>
        <end position="52"/>
    </location>
</feature>
<feature type="region of interest" description="Disordered" evidence="1">
    <location>
        <begin position="1"/>
        <end position="23"/>
    </location>
</feature>
<dbReference type="PANTHER" id="PTHR41771">
    <property type="entry name" value="MEMBRANE PROTEIN-RELATED"/>
    <property type="match status" value="1"/>
</dbReference>
<organism evidence="3 4">
    <name type="scientific">Corynebacterium sphenisci DSM 44792</name>
    <dbReference type="NCBI Taxonomy" id="1437874"/>
    <lineage>
        <taxon>Bacteria</taxon>
        <taxon>Bacillati</taxon>
        <taxon>Actinomycetota</taxon>
        <taxon>Actinomycetes</taxon>
        <taxon>Mycobacteriales</taxon>
        <taxon>Corynebacteriaceae</taxon>
        <taxon>Corynebacterium</taxon>
    </lineage>
</organism>
<dbReference type="OrthoDB" id="5846312at2"/>
<keyword evidence="2" id="KW-0472">Membrane</keyword>
<dbReference type="Pfam" id="PF07907">
    <property type="entry name" value="YibE_F"/>
    <property type="match status" value="1"/>
</dbReference>
<dbReference type="PANTHER" id="PTHR41771:SF1">
    <property type="entry name" value="MEMBRANE PROTEIN"/>
    <property type="match status" value="1"/>
</dbReference>
<feature type="compositionally biased region" description="Pro residues" evidence="1">
    <location>
        <begin position="114"/>
        <end position="136"/>
    </location>
</feature>
<reference evidence="3 4" key="1">
    <citation type="submission" date="2014-08" db="EMBL/GenBank/DDBJ databases">
        <title>Complete genome sequence of Corynebacterium sphenisci CECT 5990(T) (=DSM 44792(T)), isolated from healthy wild penguins.</title>
        <authorList>
            <person name="Ruckert C."/>
            <person name="Albersmeier A."/>
            <person name="Winkler A."/>
            <person name="Kalinowski J."/>
        </authorList>
    </citation>
    <scope>NUCLEOTIDE SEQUENCE [LARGE SCALE GENOMIC DNA]</scope>
    <source>
        <strain evidence="3 4">DSM 44792</strain>
    </source>
</reference>
<feature type="transmembrane region" description="Helical" evidence="2">
    <location>
        <begin position="382"/>
        <end position="404"/>
    </location>
</feature>
<name>A0A1L7D0J1_9CORY</name>
<keyword evidence="2" id="KW-1133">Transmembrane helix</keyword>
<accession>A0A1L7D0J1</accession>
<feature type="transmembrane region" description="Helical" evidence="2">
    <location>
        <begin position="253"/>
        <end position="271"/>
    </location>
</feature>
<keyword evidence="2" id="KW-0812">Transmembrane</keyword>
<feature type="transmembrane region" description="Helical" evidence="2">
    <location>
        <begin position="318"/>
        <end position="341"/>
    </location>
</feature>
<evidence type="ECO:0000256" key="1">
    <source>
        <dbReference type="SAM" id="MobiDB-lite"/>
    </source>
</evidence>
<feature type="transmembrane region" description="Helical" evidence="2">
    <location>
        <begin position="205"/>
        <end position="222"/>
    </location>
</feature>